<protein>
    <submittedName>
        <fullName evidence="1">Uncharacterized protein</fullName>
    </submittedName>
</protein>
<keyword evidence="2" id="KW-1185">Reference proteome</keyword>
<reference evidence="1 2" key="1">
    <citation type="journal article" date="2021" name="Hortic Res">
        <title>High-quality reference genome and annotation aids understanding of berry development for evergreen blueberry (Vaccinium darrowii).</title>
        <authorList>
            <person name="Yu J."/>
            <person name="Hulse-Kemp A.M."/>
            <person name="Babiker E."/>
            <person name="Staton M."/>
        </authorList>
    </citation>
    <scope>NUCLEOTIDE SEQUENCE [LARGE SCALE GENOMIC DNA]</scope>
    <source>
        <strain evidence="2">cv. NJ 8807/NJ 8810</strain>
        <tissue evidence="1">Young leaf</tissue>
    </source>
</reference>
<proteinExistence type="predicted"/>
<evidence type="ECO:0000313" key="1">
    <source>
        <dbReference type="EMBL" id="KAH7840488.1"/>
    </source>
</evidence>
<organism evidence="1 2">
    <name type="scientific">Vaccinium darrowii</name>
    <dbReference type="NCBI Taxonomy" id="229202"/>
    <lineage>
        <taxon>Eukaryota</taxon>
        <taxon>Viridiplantae</taxon>
        <taxon>Streptophyta</taxon>
        <taxon>Embryophyta</taxon>
        <taxon>Tracheophyta</taxon>
        <taxon>Spermatophyta</taxon>
        <taxon>Magnoliopsida</taxon>
        <taxon>eudicotyledons</taxon>
        <taxon>Gunneridae</taxon>
        <taxon>Pentapetalae</taxon>
        <taxon>asterids</taxon>
        <taxon>Ericales</taxon>
        <taxon>Ericaceae</taxon>
        <taxon>Vaccinioideae</taxon>
        <taxon>Vaccinieae</taxon>
        <taxon>Vaccinium</taxon>
    </lineage>
</organism>
<dbReference type="EMBL" id="CM037160">
    <property type="protein sequence ID" value="KAH7840488.1"/>
    <property type="molecule type" value="Genomic_DNA"/>
</dbReference>
<sequence>MMERKGEFKESKWSEEEDDDEDVGLGGNQNIEFQSIGLAIYQKNSHIRFRVLLASTGACCEGISLVGASRLVLLDVAWNHLVERQAISLAYRIGQKKVVYIYRLIMSGTTKGEKRVVQPVQVPGGRPAI</sequence>
<comment type="caution">
    <text evidence="1">The sequence shown here is derived from an EMBL/GenBank/DDBJ whole genome shotgun (WGS) entry which is preliminary data.</text>
</comment>
<gene>
    <name evidence="1" type="ORF">Vadar_017577</name>
</gene>
<name>A0ACB7XI62_9ERIC</name>
<dbReference type="Proteomes" id="UP000828048">
    <property type="component" value="Chromosome 10"/>
</dbReference>
<accession>A0ACB7XI62</accession>
<evidence type="ECO:0000313" key="2">
    <source>
        <dbReference type="Proteomes" id="UP000828048"/>
    </source>
</evidence>